<dbReference type="GO" id="GO:0003700">
    <property type="term" value="F:DNA-binding transcription factor activity"/>
    <property type="evidence" value="ECO:0007669"/>
    <property type="project" value="InterPro"/>
</dbReference>
<keyword evidence="1" id="KW-0805">Transcription regulation</keyword>
<dbReference type="Proteomes" id="UP000220914">
    <property type="component" value="Unassembled WGS sequence"/>
</dbReference>
<evidence type="ECO:0000313" key="7">
    <source>
        <dbReference type="Proteomes" id="UP000465302"/>
    </source>
</evidence>
<dbReference type="CDD" id="cd03137">
    <property type="entry name" value="GATase1_AraC_1"/>
    <property type="match status" value="1"/>
</dbReference>
<dbReference type="InterPro" id="IPR009057">
    <property type="entry name" value="Homeodomain-like_sf"/>
</dbReference>
<evidence type="ECO:0000313" key="5">
    <source>
        <dbReference type="EMBL" id="PEG39794.1"/>
    </source>
</evidence>
<reference evidence="5 6" key="1">
    <citation type="submission" date="2017-10" db="EMBL/GenBank/DDBJ databases">
        <title>The new phylogeny of genus Mycobacterium.</title>
        <authorList>
            <person name="Tortoli E."/>
            <person name="Trovato A."/>
            <person name="Cirillo D.M."/>
        </authorList>
    </citation>
    <scope>NUCLEOTIDE SEQUENCE [LARGE SCALE GENOMIC DNA]</scope>
    <source>
        <strain evidence="5 6">CCUG37673</strain>
    </source>
</reference>
<dbReference type="GO" id="GO:0043565">
    <property type="term" value="F:sequence-specific DNA binding"/>
    <property type="evidence" value="ECO:0007669"/>
    <property type="project" value="InterPro"/>
</dbReference>
<dbReference type="Pfam" id="PF01965">
    <property type="entry name" value="DJ-1_PfpI"/>
    <property type="match status" value="1"/>
</dbReference>
<dbReference type="Pfam" id="PF12833">
    <property type="entry name" value="HTH_18"/>
    <property type="match status" value="1"/>
</dbReference>
<dbReference type="SUPFAM" id="SSF52317">
    <property type="entry name" value="Class I glutamine amidotransferase-like"/>
    <property type="match status" value="1"/>
</dbReference>
<sequence length="323" mass="34372">MRSVVILGYPGIQALDVVGPFDVFTAATLNLAATGRPDDGYAVTLAAAGGGTVTTGTGLALVAEPLPAPDGGIDTVVLPGGWGVDDARKNPDVVDWVKAVAGSARRIVTVCTGTFLAAQAGLLDGCRATTHWAYANRLAREFPSVTVDSDPIFVRSSPTVWTAAGVTAGIDLALSLVEEDHGTEVAQTVARYLVLYLRRPGGQSQFAAPVWMPRAKRPTIRDIQEAIEAEPGAAHSIPELARRAAMSPRHFTRVFTEEVGEAPGAYVERIRTEAARRQLEETDDTVTVIAGRCGFGTAETLRRNFVRRLGISPDQYRKAFAFA</sequence>
<evidence type="ECO:0000259" key="3">
    <source>
        <dbReference type="PROSITE" id="PS01124"/>
    </source>
</evidence>
<reference evidence="4 7" key="2">
    <citation type="journal article" date="2019" name="Emerg. Microbes Infect.">
        <title>Comprehensive subspecies identification of 175 nontuberculous mycobacteria species based on 7547 genomic profiles.</title>
        <authorList>
            <person name="Matsumoto Y."/>
            <person name="Kinjo T."/>
            <person name="Motooka D."/>
            <person name="Nabeya D."/>
            <person name="Jung N."/>
            <person name="Uechi K."/>
            <person name="Horii T."/>
            <person name="Iida T."/>
            <person name="Fujita J."/>
            <person name="Nakamura S."/>
        </authorList>
    </citation>
    <scope>NUCLEOTIDE SEQUENCE [LARGE SCALE GENOMIC DNA]</scope>
    <source>
        <strain evidence="4 7">JCM 6377</strain>
    </source>
</reference>
<name>A0A2A7N7D7_MYCAG</name>
<dbReference type="PROSITE" id="PS01124">
    <property type="entry name" value="HTH_ARAC_FAMILY_2"/>
    <property type="match status" value="1"/>
</dbReference>
<evidence type="ECO:0000256" key="2">
    <source>
        <dbReference type="ARBA" id="ARBA00023163"/>
    </source>
</evidence>
<dbReference type="InterPro" id="IPR052158">
    <property type="entry name" value="INH-QAR"/>
</dbReference>
<feature type="domain" description="HTH araC/xylS-type" evidence="3">
    <location>
        <begin position="221"/>
        <end position="319"/>
    </location>
</feature>
<dbReference type="SUPFAM" id="SSF46689">
    <property type="entry name" value="Homeodomain-like"/>
    <property type="match status" value="2"/>
</dbReference>
<dbReference type="PANTHER" id="PTHR43130:SF3">
    <property type="entry name" value="HTH-TYPE TRANSCRIPTIONAL REGULATOR RV1931C"/>
    <property type="match status" value="1"/>
</dbReference>
<evidence type="ECO:0000313" key="4">
    <source>
        <dbReference type="EMBL" id="GFG52491.1"/>
    </source>
</evidence>
<proteinExistence type="predicted"/>
<dbReference type="SMART" id="SM00342">
    <property type="entry name" value="HTH_ARAC"/>
    <property type="match status" value="1"/>
</dbReference>
<reference evidence="4" key="3">
    <citation type="submission" date="2020-02" db="EMBL/GenBank/DDBJ databases">
        <authorList>
            <person name="Matsumoto Y."/>
            <person name="Motooka D."/>
            <person name="Nakamura S."/>
        </authorList>
    </citation>
    <scope>NUCLEOTIDE SEQUENCE</scope>
    <source>
        <strain evidence="4">JCM 6377</strain>
    </source>
</reference>
<dbReference type="InterPro" id="IPR018060">
    <property type="entry name" value="HTH_AraC"/>
</dbReference>
<dbReference type="EMBL" id="BLKS01000001">
    <property type="protein sequence ID" value="GFG52491.1"/>
    <property type="molecule type" value="Genomic_DNA"/>
</dbReference>
<dbReference type="EMBL" id="PDCP01000013">
    <property type="protein sequence ID" value="PEG39794.1"/>
    <property type="molecule type" value="Genomic_DNA"/>
</dbReference>
<dbReference type="Gene3D" id="3.40.50.880">
    <property type="match status" value="1"/>
</dbReference>
<evidence type="ECO:0000256" key="1">
    <source>
        <dbReference type="ARBA" id="ARBA00023015"/>
    </source>
</evidence>
<dbReference type="AlphaFoldDB" id="A0A2A7N7D7"/>
<gene>
    <name evidence="5" type="ORF">CQY20_09600</name>
    <name evidence="4" type="ORF">MAGR_39320</name>
</gene>
<dbReference type="InterPro" id="IPR029062">
    <property type="entry name" value="Class_I_gatase-like"/>
</dbReference>
<keyword evidence="6" id="KW-1185">Reference proteome</keyword>
<comment type="caution">
    <text evidence="5">The sequence shown here is derived from an EMBL/GenBank/DDBJ whole genome shotgun (WGS) entry which is preliminary data.</text>
</comment>
<dbReference type="InterPro" id="IPR002818">
    <property type="entry name" value="DJ-1/PfpI"/>
</dbReference>
<accession>A0A2A7N7D7</accession>
<evidence type="ECO:0000313" key="6">
    <source>
        <dbReference type="Proteomes" id="UP000220914"/>
    </source>
</evidence>
<protein>
    <submittedName>
        <fullName evidence="5">AraC family transcriptional regulator</fullName>
    </submittedName>
</protein>
<dbReference type="PANTHER" id="PTHR43130">
    <property type="entry name" value="ARAC-FAMILY TRANSCRIPTIONAL REGULATOR"/>
    <property type="match status" value="1"/>
</dbReference>
<dbReference type="OrthoDB" id="3992151at2"/>
<dbReference type="Proteomes" id="UP000465302">
    <property type="component" value="Unassembled WGS sequence"/>
</dbReference>
<organism evidence="5 6">
    <name type="scientific">Mycolicibacterium agri</name>
    <name type="common">Mycobacterium agri</name>
    <dbReference type="NCBI Taxonomy" id="36811"/>
    <lineage>
        <taxon>Bacteria</taxon>
        <taxon>Bacillati</taxon>
        <taxon>Actinomycetota</taxon>
        <taxon>Actinomycetes</taxon>
        <taxon>Mycobacteriales</taxon>
        <taxon>Mycobacteriaceae</taxon>
        <taxon>Mycolicibacterium</taxon>
    </lineage>
</organism>
<keyword evidence="2" id="KW-0804">Transcription</keyword>
<dbReference type="Gene3D" id="1.10.10.60">
    <property type="entry name" value="Homeodomain-like"/>
    <property type="match status" value="2"/>
</dbReference>